<keyword evidence="8 9" id="KW-0325">Glycoprotein</keyword>
<evidence type="ECO:0000313" key="11">
    <source>
        <dbReference type="EMBL" id="KAK3879254.1"/>
    </source>
</evidence>
<dbReference type="EMBL" id="JAWQEG010001472">
    <property type="protein sequence ID" value="KAK3879254.1"/>
    <property type="molecule type" value="Genomic_DNA"/>
</dbReference>
<keyword evidence="6 9" id="KW-0333">Golgi apparatus</keyword>
<keyword evidence="12" id="KW-1185">Reference proteome</keyword>
<keyword evidence="3 9" id="KW-0808">Transferase</keyword>
<dbReference type="EC" id="2.8.2.-" evidence="9"/>
<evidence type="ECO:0000256" key="5">
    <source>
        <dbReference type="ARBA" id="ARBA00022989"/>
    </source>
</evidence>
<evidence type="ECO:0000256" key="9">
    <source>
        <dbReference type="RuleBase" id="RU364020"/>
    </source>
</evidence>
<protein>
    <recommendedName>
        <fullName evidence="9">Carbohydrate sulfotransferase</fullName>
        <ecNumber evidence="9">2.8.2.-</ecNumber>
    </recommendedName>
</protein>
<comment type="subcellular location">
    <subcellularLocation>
        <location evidence="1 9">Golgi apparatus membrane</location>
        <topology evidence="1 9">Single-pass type II membrane protein</topology>
    </subcellularLocation>
</comment>
<dbReference type="GO" id="GO:0016051">
    <property type="term" value="P:carbohydrate biosynthetic process"/>
    <property type="evidence" value="ECO:0007669"/>
    <property type="project" value="InterPro"/>
</dbReference>
<comment type="similarity">
    <text evidence="2 9">Belongs to the sulfotransferase 2 family.</text>
</comment>
<dbReference type="PANTHER" id="PTHR12137">
    <property type="entry name" value="CARBOHYDRATE SULFOTRANSFERASE"/>
    <property type="match status" value="1"/>
</dbReference>
<keyword evidence="4" id="KW-0812">Transmembrane</keyword>
<evidence type="ECO:0000313" key="12">
    <source>
        <dbReference type="Proteomes" id="UP001286313"/>
    </source>
</evidence>
<dbReference type="InterPro" id="IPR018011">
    <property type="entry name" value="Carb_sulfotrans_8-10"/>
</dbReference>
<dbReference type="AlphaFoldDB" id="A0AAE1FRJ9"/>
<evidence type="ECO:0000256" key="4">
    <source>
        <dbReference type="ARBA" id="ARBA00022692"/>
    </source>
</evidence>
<organism evidence="11 12">
    <name type="scientific">Petrolisthes cinctipes</name>
    <name type="common">Flat porcelain crab</name>
    <dbReference type="NCBI Taxonomy" id="88211"/>
    <lineage>
        <taxon>Eukaryota</taxon>
        <taxon>Metazoa</taxon>
        <taxon>Ecdysozoa</taxon>
        <taxon>Arthropoda</taxon>
        <taxon>Crustacea</taxon>
        <taxon>Multicrustacea</taxon>
        <taxon>Malacostraca</taxon>
        <taxon>Eumalacostraca</taxon>
        <taxon>Eucarida</taxon>
        <taxon>Decapoda</taxon>
        <taxon>Pleocyemata</taxon>
        <taxon>Anomura</taxon>
        <taxon>Galatheoidea</taxon>
        <taxon>Porcellanidae</taxon>
        <taxon>Petrolisthes</taxon>
    </lineage>
</organism>
<sequence>MVRRARSLVVVLLAISSFLSVLLFVANNSKLNVQKPDAHADTINEGYHAHERRENEGQEAKRKEKREQLQQNIRVREKMQVEEEKRAALKGIQNEESYDKERKEMLAKEGFWGNEVEEVARAPVNTLKMEKVMRERREMLKARCVEMVSAAQRNKPPNSKEFLVSKKYQLMYCNVFKAASSTWLTHYLKMAGVSSQQIATYRDSPVEAARRFYPRPSPSDLQYYSRDLHYTSFLIVRDPFQRLLSAYRDKIEFNKQDYYSSLRCRIQEASYILPELKDKQKPEELKPEFIGQQKKCSPSFRKFVEFVLSEEEKGNDHNEHWAPYYRFCTPCQFPFDYILHFETLTEDETFLLEKVPGLKDVLTSERFHSSHTDYSSVTPQYFAQLPRPLLVALYTLYRTDFEIFGYSFDRYFDIVT</sequence>
<comment type="caution">
    <text evidence="11">The sequence shown here is derived from an EMBL/GenBank/DDBJ whole genome shotgun (WGS) entry which is preliminary data.</text>
</comment>
<dbReference type="Pfam" id="PF03567">
    <property type="entry name" value="Sulfotransfer_2"/>
    <property type="match status" value="1"/>
</dbReference>
<evidence type="ECO:0000256" key="3">
    <source>
        <dbReference type="ARBA" id="ARBA00022679"/>
    </source>
</evidence>
<dbReference type="GO" id="GO:0008146">
    <property type="term" value="F:sulfotransferase activity"/>
    <property type="evidence" value="ECO:0007669"/>
    <property type="project" value="InterPro"/>
</dbReference>
<dbReference type="InterPro" id="IPR005331">
    <property type="entry name" value="Sulfotransferase"/>
</dbReference>
<keyword evidence="5" id="KW-1133">Transmembrane helix</keyword>
<dbReference type="Proteomes" id="UP001286313">
    <property type="component" value="Unassembled WGS sequence"/>
</dbReference>
<evidence type="ECO:0000256" key="6">
    <source>
        <dbReference type="ARBA" id="ARBA00023034"/>
    </source>
</evidence>
<evidence type="ECO:0000256" key="1">
    <source>
        <dbReference type="ARBA" id="ARBA00004323"/>
    </source>
</evidence>
<evidence type="ECO:0000256" key="10">
    <source>
        <dbReference type="SAM" id="MobiDB-lite"/>
    </source>
</evidence>
<proteinExistence type="inferred from homology"/>
<evidence type="ECO:0000256" key="7">
    <source>
        <dbReference type="ARBA" id="ARBA00023136"/>
    </source>
</evidence>
<keyword evidence="9" id="KW-0735">Signal-anchor</keyword>
<gene>
    <name evidence="11" type="ORF">Pcinc_016165</name>
</gene>
<dbReference type="PANTHER" id="PTHR12137:SF63">
    <property type="entry name" value="CARBOHYDRATE SULFOTRANSFERASE"/>
    <property type="match status" value="1"/>
</dbReference>
<name>A0AAE1FRJ9_PETCI</name>
<evidence type="ECO:0000256" key="8">
    <source>
        <dbReference type="ARBA" id="ARBA00023180"/>
    </source>
</evidence>
<accession>A0AAE1FRJ9</accession>
<evidence type="ECO:0000256" key="2">
    <source>
        <dbReference type="ARBA" id="ARBA00006339"/>
    </source>
</evidence>
<keyword evidence="7" id="KW-0472">Membrane</keyword>
<keyword evidence="9" id="KW-0119">Carbohydrate metabolism</keyword>
<feature type="region of interest" description="Disordered" evidence="10">
    <location>
        <begin position="46"/>
        <end position="67"/>
    </location>
</feature>
<reference evidence="11" key="1">
    <citation type="submission" date="2023-10" db="EMBL/GenBank/DDBJ databases">
        <title>Genome assemblies of two species of porcelain crab, Petrolisthes cinctipes and Petrolisthes manimaculis (Anomura: Porcellanidae).</title>
        <authorList>
            <person name="Angst P."/>
        </authorList>
    </citation>
    <scope>NUCLEOTIDE SEQUENCE</scope>
    <source>
        <strain evidence="11">PB745_01</strain>
        <tissue evidence="11">Gill</tissue>
    </source>
</reference>
<dbReference type="GO" id="GO:0000139">
    <property type="term" value="C:Golgi membrane"/>
    <property type="evidence" value="ECO:0007669"/>
    <property type="project" value="UniProtKB-SubCell"/>
</dbReference>